<protein>
    <submittedName>
        <fullName evidence="2">CRISPR-associated protein Cas5</fullName>
    </submittedName>
</protein>
<accession>A0A132N6Z7</accession>
<comment type="caution">
    <text evidence="2">The sequence shown here is derived from an EMBL/GenBank/DDBJ whole genome shotgun (WGS) entry which is preliminary data.</text>
</comment>
<reference evidence="2 3" key="1">
    <citation type="submission" date="2015-02" db="EMBL/GenBank/DDBJ databases">
        <title>Physiological reanalysis, assessment of diazotrophy, and genome sequences of multiple isolates of Streptomyces thermoautotrophicus.</title>
        <authorList>
            <person name="MacKellar D.C."/>
            <person name="Lieber L."/>
            <person name="Norman J."/>
            <person name="Bolger A."/>
            <person name="Tobin C."/>
            <person name="Murray J.W."/>
            <person name="Prell J."/>
        </authorList>
    </citation>
    <scope>NUCLEOTIDE SEQUENCE [LARGE SCALE GENOMIC DNA]</scope>
    <source>
        <strain evidence="2 3">UBT1</strain>
    </source>
</reference>
<dbReference type="Pfam" id="PF09704">
    <property type="entry name" value="Cas_Cas5d"/>
    <property type="match status" value="1"/>
</dbReference>
<organism evidence="2 3">
    <name type="scientific">Carbonactinospora thermoautotrophica</name>
    <dbReference type="NCBI Taxonomy" id="1469144"/>
    <lineage>
        <taxon>Bacteria</taxon>
        <taxon>Bacillati</taxon>
        <taxon>Actinomycetota</taxon>
        <taxon>Actinomycetes</taxon>
        <taxon>Kitasatosporales</taxon>
        <taxon>Carbonactinosporaceae</taxon>
        <taxon>Carbonactinospora</taxon>
    </lineage>
</organism>
<dbReference type="InterPro" id="IPR021124">
    <property type="entry name" value="CRISPR-assoc_prot_Cas5"/>
</dbReference>
<dbReference type="GO" id="GO:0043571">
    <property type="term" value="P:maintenance of CRISPR repeat elements"/>
    <property type="evidence" value="ECO:0007669"/>
    <property type="project" value="InterPro"/>
</dbReference>
<evidence type="ECO:0000256" key="1">
    <source>
        <dbReference type="ARBA" id="ARBA00023118"/>
    </source>
</evidence>
<dbReference type="CDD" id="cd09693">
    <property type="entry name" value="Cas5_I"/>
    <property type="match status" value="1"/>
</dbReference>
<dbReference type="Proteomes" id="UP000070659">
    <property type="component" value="Unassembled WGS sequence"/>
</dbReference>
<name>A0A132N6Z7_9ACTN</name>
<keyword evidence="1" id="KW-0051">Antiviral defense</keyword>
<dbReference type="InterPro" id="IPR013422">
    <property type="entry name" value="CRISPR-assoc_prot_Cas5_N"/>
</dbReference>
<dbReference type="PATRIC" id="fig|1469144.8.peg.1615"/>
<gene>
    <name evidence="2" type="ORF">TH66_00765</name>
</gene>
<dbReference type="RefSeq" id="WP_067067781.1">
    <property type="nucleotide sequence ID" value="NZ_JYIJ01000009.1"/>
</dbReference>
<dbReference type="GO" id="GO:0051607">
    <property type="term" value="P:defense response to virus"/>
    <property type="evidence" value="ECO:0007669"/>
    <property type="project" value="UniProtKB-KW"/>
</dbReference>
<evidence type="ECO:0000313" key="2">
    <source>
        <dbReference type="EMBL" id="KWX05888.1"/>
    </source>
</evidence>
<proteinExistence type="predicted"/>
<dbReference type="AlphaFoldDB" id="A0A132N6Z7"/>
<dbReference type="Gene3D" id="3.30.70.2660">
    <property type="match status" value="1"/>
</dbReference>
<dbReference type="EMBL" id="JYIJ01000009">
    <property type="protein sequence ID" value="KWX05888.1"/>
    <property type="molecule type" value="Genomic_DNA"/>
</dbReference>
<evidence type="ECO:0000313" key="3">
    <source>
        <dbReference type="Proteomes" id="UP000070659"/>
    </source>
</evidence>
<dbReference type="NCBIfam" id="TIGR02593">
    <property type="entry name" value="CRISPR_cas5"/>
    <property type="match status" value="1"/>
</dbReference>
<sequence length="235" mass="25853">MSTVQALEVTVTAPVASFRNPLYAGVQVGLPCPPPATVGGLLAAAAGGWDAVDPGLRFAMAFHARGQGVDLETYHPLDATGKKADPTPREREFLADVTLTVWLVHDPDQRVVTDLDLWQRRLRRPVWPLRLGRSQDLVGVRTRLVELRPGPGRQGAAVLPAGVTGFGTRLRLPTAVARDRSWTVWEDYRHHAAGTCEEQVPESTDWPEQTWVDKEGRAVVLLPPTHPIHAEERQP</sequence>